<evidence type="ECO:0000256" key="2">
    <source>
        <dbReference type="ARBA" id="ARBA00023015"/>
    </source>
</evidence>
<organism evidence="6 7">
    <name type="scientific">Aquabacterium soli</name>
    <dbReference type="NCBI Taxonomy" id="2493092"/>
    <lineage>
        <taxon>Bacteria</taxon>
        <taxon>Pseudomonadati</taxon>
        <taxon>Pseudomonadota</taxon>
        <taxon>Betaproteobacteria</taxon>
        <taxon>Burkholderiales</taxon>
        <taxon>Aquabacterium</taxon>
    </lineage>
</organism>
<evidence type="ECO:0000256" key="4">
    <source>
        <dbReference type="ARBA" id="ARBA00023163"/>
    </source>
</evidence>
<comment type="caution">
    <text evidence="6">The sequence shown here is derived from an EMBL/GenBank/DDBJ whole genome shotgun (WGS) entry which is preliminary data.</text>
</comment>
<evidence type="ECO:0000256" key="1">
    <source>
        <dbReference type="ARBA" id="ARBA00022491"/>
    </source>
</evidence>
<dbReference type="SMART" id="SM01134">
    <property type="entry name" value="DeoRC"/>
    <property type="match status" value="1"/>
</dbReference>
<accession>A0A426V6C1</accession>
<dbReference type="AlphaFoldDB" id="A0A426V6C1"/>
<name>A0A426V6C1_9BURK</name>
<dbReference type="Gene3D" id="3.40.50.1360">
    <property type="match status" value="1"/>
</dbReference>
<dbReference type="InterPro" id="IPR036388">
    <property type="entry name" value="WH-like_DNA-bd_sf"/>
</dbReference>
<evidence type="ECO:0000259" key="5">
    <source>
        <dbReference type="PROSITE" id="PS51000"/>
    </source>
</evidence>
<dbReference type="Pfam" id="PF00455">
    <property type="entry name" value="DeoRC"/>
    <property type="match status" value="1"/>
</dbReference>
<dbReference type="SUPFAM" id="SSF46785">
    <property type="entry name" value="Winged helix' DNA-binding domain"/>
    <property type="match status" value="1"/>
</dbReference>
<dbReference type="Gene3D" id="1.10.10.10">
    <property type="entry name" value="Winged helix-like DNA-binding domain superfamily/Winged helix DNA-binding domain"/>
    <property type="match status" value="1"/>
</dbReference>
<protein>
    <submittedName>
        <fullName evidence="6">DeoR/GlpR transcriptional regulator</fullName>
    </submittedName>
</protein>
<dbReference type="InterPro" id="IPR001034">
    <property type="entry name" value="DeoR_HTH"/>
</dbReference>
<dbReference type="Pfam" id="PF08220">
    <property type="entry name" value="HTH_DeoR"/>
    <property type="match status" value="1"/>
</dbReference>
<dbReference type="InterPro" id="IPR050313">
    <property type="entry name" value="Carb_Metab_HTH_regulators"/>
</dbReference>
<keyword evidence="4" id="KW-0804">Transcription</keyword>
<proteinExistence type="predicted"/>
<dbReference type="SUPFAM" id="SSF100950">
    <property type="entry name" value="NagB/RpiA/CoA transferase-like"/>
    <property type="match status" value="1"/>
</dbReference>
<dbReference type="RefSeq" id="WP_125245072.1">
    <property type="nucleotide sequence ID" value="NZ_RSED01000022.1"/>
</dbReference>
<keyword evidence="7" id="KW-1185">Reference proteome</keyword>
<dbReference type="GO" id="GO:0003677">
    <property type="term" value="F:DNA binding"/>
    <property type="evidence" value="ECO:0007669"/>
    <property type="project" value="UniProtKB-KW"/>
</dbReference>
<dbReference type="PROSITE" id="PS00894">
    <property type="entry name" value="HTH_DEOR_1"/>
    <property type="match status" value="1"/>
</dbReference>
<dbReference type="PANTHER" id="PTHR30363:SF4">
    <property type="entry name" value="GLYCEROL-3-PHOSPHATE REGULON REPRESSOR"/>
    <property type="match status" value="1"/>
</dbReference>
<dbReference type="GO" id="GO:0003700">
    <property type="term" value="F:DNA-binding transcription factor activity"/>
    <property type="evidence" value="ECO:0007669"/>
    <property type="project" value="InterPro"/>
</dbReference>
<evidence type="ECO:0000313" key="7">
    <source>
        <dbReference type="Proteomes" id="UP000269265"/>
    </source>
</evidence>
<dbReference type="SMART" id="SM00420">
    <property type="entry name" value="HTH_DEOR"/>
    <property type="match status" value="1"/>
</dbReference>
<evidence type="ECO:0000256" key="3">
    <source>
        <dbReference type="ARBA" id="ARBA00023125"/>
    </source>
</evidence>
<dbReference type="InterPro" id="IPR014036">
    <property type="entry name" value="DeoR-like_C"/>
</dbReference>
<keyword evidence="2" id="KW-0805">Transcription regulation</keyword>
<feature type="domain" description="HTH deoR-type" evidence="5">
    <location>
        <begin position="11"/>
        <end position="66"/>
    </location>
</feature>
<reference evidence="6 7" key="1">
    <citation type="submission" date="2018-12" db="EMBL/GenBank/DDBJ databases">
        <title>The whole draft genome of Aquabacterium sp. SJQ9.</title>
        <authorList>
            <person name="Sun L."/>
            <person name="Gao X."/>
            <person name="Chen W."/>
            <person name="Huang K."/>
        </authorList>
    </citation>
    <scope>NUCLEOTIDE SEQUENCE [LARGE SCALE GENOMIC DNA]</scope>
    <source>
        <strain evidence="6 7">SJQ9</strain>
    </source>
</reference>
<evidence type="ECO:0000313" key="6">
    <source>
        <dbReference type="EMBL" id="RRS02469.1"/>
    </source>
</evidence>
<dbReference type="PANTHER" id="PTHR30363">
    <property type="entry name" value="HTH-TYPE TRANSCRIPTIONAL REGULATOR SRLR-RELATED"/>
    <property type="match status" value="1"/>
</dbReference>
<dbReference type="InterPro" id="IPR036390">
    <property type="entry name" value="WH_DNA-bd_sf"/>
</dbReference>
<dbReference type="EMBL" id="RSED01000022">
    <property type="protein sequence ID" value="RRS02469.1"/>
    <property type="molecule type" value="Genomic_DNA"/>
</dbReference>
<sequence length="266" mass="28467">MPSPRSEAWAPNPRQKNLLDEVRARGAVSVERLAQRLDVTMQTVRRDIQRLTEAGLLDRFNGGVSLPPPSSPRATPAVAWRERQALKADAKARIARSVAAAIPDGSRLMLGIGTTVEAVAQALSAKKGLHVITHSLHVAHTLANHPDCKVEVPAGLMRHRDSALEGPDAVASLRGKKADIAIISALAIDADGQLLDRDERELAVVSTLIEQSQACWLVVDASKFGQTSPSPCAHLRQVQRVFTDALPPPPMPALMQSLSVGLTIAS</sequence>
<dbReference type="Proteomes" id="UP000269265">
    <property type="component" value="Unassembled WGS sequence"/>
</dbReference>
<keyword evidence="3" id="KW-0238">DNA-binding</keyword>
<dbReference type="OrthoDB" id="9814815at2"/>
<keyword evidence="1" id="KW-0678">Repressor</keyword>
<dbReference type="InterPro" id="IPR018356">
    <property type="entry name" value="Tscrpt_reg_HTH_DeoR_CS"/>
</dbReference>
<dbReference type="PRINTS" id="PR00037">
    <property type="entry name" value="HTHLACR"/>
</dbReference>
<dbReference type="InterPro" id="IPR037171">
    <property type="entry name" value="NagB/RpiA_transferase-like"/>
</dbReference>
<gene>
    <name evidence="6" type="ORF">EIP75_20585</name>
</gene>
<dbReference type="PROSITE" id="PS51000">
    <property type="entry name" value="HTH_DEOR_2"/>
    <property type="match status" value="1"/>
</dbReference>